<keyword evidence="2" id="KW-0663">Pyridoxal phosphate</keyword>
<dbReference type="InterPro" id="IPR015421">
    <property type="entry name" value="PyrdxlP-dep_Trfase_major"/>
</dbReference>
<dbReference type="InterPro" id="IPR000524">
    <property type="entry name" value="Tscrpt_reg_HTH_GntR"/>
</dbReference>
<dbReference type="CDD" id="cd00609">
    <property type="entry name" value="AAT_like"/>
    <property type="match status" value="1"/>
</dbReference>
<gene>
    <name evidence="7" type="ORF">F1C12_16795</name>
</gene>
<keyword evidence="7" id="KW-0808">Transferase</keyword>
<evidence type="ECO:0000259" key="6">
    <source>
        <dbReference type="PROSITE" id="PS50949"/>
    </source>
</evidence>
<evidence type="ECO:0000256" key="4">
    <source>
        <dbReference type="ARBA" id="ARBA00023125"/>
    </source>
</evidence>
<evidence type="ECO:0000256" key="2">
    <source>
        <dbReference type="ARBA" id="ARBA00022898"/>
    </source>
</evidence>
<dbReference type="SUPFAM" id="SSF53383">
    <property type="entry name" value="PLP-dependent transferases"/>
    <property type="match status" value="1"/>
</dbReference>
<dbReference type="Gene3D" id="3.40.640.10">
    <property type="entry name" value="Type I PLP-dependent aspartate aminotransferase-like (Major domain)"/>
    <property type="match status" value="1"/>
</dbReference>
<dbReference type="InterPro" id="IPR015424">
    <property type="entry name" value="PyrdxlP-dep_Trfase"/>
</dbReference>
<dbReference type="GO" id="GO:0003677">
    <property type="term" value="F:DNA binding"/>
    <property type="evidence" value="ECO:0007669"/>
    <property type="project" value="UniProtKB-KW"/>
</dbReference>
<dbReference type="Pfam" id="PF00155">
    <property type="entry name" value="Aminotran_1_2"/>
    <property type="match status" value="1"/>
</dbReference>
<dbReference type="InterPro" id="IPR036390">
    <property type="entry name" value="WH_DNA-bd_sf"/>
</dbReference>
<name>A0A7G6YDP0_9MICO</name>
<dbReference type="SMART" id="SM00345">
    <property type="entry name" value="HTH_GNTR"/>
    <property type="match status" value="1"/>
</dbReference>
<sequence length="499" mass="53265">MPDAQLTARSLESLLGDWRGAASPGYQSLADRVRLLVLDGRIPIGTRLPAERDLAGRLQLSRTTVSAAYRQLRESGFLDSVRGSGSVARLPGPALALPMTGGEGMLDFTKAALPAAASLPAAARAAAEELPHFLPDSGYDPVGLPHLRQAIADRYIERGLPTTADQILVTVGAQQAIALIARTFLSRGDRALVEMPTYPHATEALRLAGARLLPITVTPPEDAPHALGPDGREPAEEDGWDADAAEQAIRRASPALAYLIPDFHNPTGASMSPATRERILAAAAAHGTVVVGDETTADLDIDRVGEYLPLPSYARRKAGDAPVLLIGSASKSLWGGLRIGWIRAERPLIQRLTAAKPSTDLGTPMIEQLVVARMLPQTREILEERRVQLAAGRETVRRLAAEVFPEWRIPRLHGGLAAWIGIGAPVSSALALAARNHGLLIAAGPRFGLDGAFERFLRVPITYSEDETRRAFTALERAWAVASAEPAPYFDAAALPNVV</sequence>
<organism evidence="7 8">
    <name type="scientific">Leifsonia shinshuensis</name>
    <dbReference type="NCBI Taxonomy" id="150026"/>
    <lineage>
        <taxon>Bacteria</taxon>
        <taxon>Bacillati</taxon>
        <taxon>Actinomycetota</taxon>
        <taxon>Actinomycetes</taxon>
        <taxon>Micrococcales</taxon>
        <taxon>Microbacteriaceae</taxon>
        <taxon>Leifsonia</taxon>
    </lineage>
</organism>
<dbReference type="PANTHER" id="PTHR46577:SF1">
    <property type="entry name" value="HTH-TYPE TRANSCRIPTIONAL REGULATORY PROTEIN GABR"/>
    <property type="match status" value="1"/>
</dbReference>
<dbReference type="InterPro" id="IPR004839">
    <property type="entry name" value="Aminotransferase_I/II_large"/>
</dbReference>
<dbReference type="Proteomes" id="UP000515511">
    <property type="component" value="Chromosome"/>
</dbReference>
<feature type="domain" description="HTH gntR-type" evidence="6">
    <location>
        <begin position="23"/>
        <end position="91"/>
    </location>
</feature>
<comment type="similarity">
    <text evidence="1">In the C-terminal section; belongs to the class-I pyridoxal-phosphate-dependent aminotransferase family.</text>
</comment>
<reference evidence="8" key="1">
    <citation type="submission" date="2019-09" db="EMBL/GenBank/DDBJ databases">
        <title>Antimicrobial potential of Antarctic Bacteria.</title>
        <authorList>
            <person name="Benaud N."/>
            <person name="Edwards R.J."/>
            <person name="Ferrari B.C."/>
        </authorList>
    </citation>
    <scope>NUCLEOTIDE SEQUENCE [LARGE SCALE GENOMIC DNA]</scope>
    <source>
        <strain evidence="8">INR9</strain>
    </source>
</reference>
<protein>
    <submittedName>
        <fullName evidence="7">PLP-dependent aminotransferase family protein</fullName>
    </submittedName>
</protein>
<evidence type="ECO:0000256" key="5">
    <source>
        <dbReference type="ARBA" id="ARBA00023163"/>
    </source>
</evidence>
<evidence type="ECO:0000313" key="7">
    <source>
        <dbReference type="EMBL" id="QNE36605.1"/>
    </source>
</evidence>
<dbReference type="PRINTS" id="PR00035">
    <property type="entry name" value="HTHGNTR"/>
</dbReference>
<evidence type="ECO:0000256" key="3">
    <source>
        <dbReference type="ARBA" id="ARBA00023015"/>
    </source>
</evidence>
<dbReference type="GO" id="GO:0003700">
    <property type="term" value="F:DNA-binding transcription factor activity"/>
    <property type="evidence" value="ECO:0007669"/>
    <property type="project" value="InterPro"/>
</dbReference>
<evidence type="ECO:0000313" key="8">
    <source>
        <dbReference type="Proteomes" id="UP000515511"/>
    </source>
</evidence>
<dbReference type="PROSITE" id="PS50949">
    <property type="entry name" value="HTH_GNTR"/>
    <property type="match status" value="1"/>
</dbReference>
<dbReference type="InterPro" id="IPR051446">
    <property type="entry name" value="HTH_trans_reg/aminotransferase"/>
</dbReference>
<dbReference type="InterPro" id="IPR036388">
    <property type="entry name" value="WH-like_DNA-bd_sf"/>
</dbReference>
<dbReference type="GO" id="GO:0030170">
    <property type="term" value="F:pyridoxal phosphate binding"/>
    <property type="evidence" value="ECO:0007669"/>
    <property type="project" value="InterPro"/>
</dbReference>
<dbReference type="PANTHER" id="PTHR46577">
    <property type="entry name" value="HTH-TYPE TRANSCRIPTIONAL REGULATORY PROTEIN GABR"/>
    <property type="match status" value="1"/>
</dbReference>
<dbReference type="KEGG" id="lse:F1C12_16795"/>
<dbReference type="RefSeq" id="WP_185276041.1">
    <property type="nucleotide sequence ID" value="NZ_CP043641.1"/>
</dbReference>
<accession>A0A7G6YDP0</accession>
<dbReference type="CDD" id="cd07377">
    <property type="entry name" value="WHTH_GntR"/>
    <property type="match status" value="1"/>
</dbReference>
<keyword evidence="5" id="KW-0804">Transcription</keyword>
<dbReference type="EMBL" id="CP043641">
    <property type="protein sequence ID" value="QNE36605.1"/>
    <property type="molecule type" value="Genomic_DNA"/>
</dbReference>
<keyword evidence="7" id="KW-0032">Aminotransferase</keyword>
<evidence type="ECO:0000256" key="1">
    <source>
        <dbReference type="ARBA" id="ARBA00005384"/>
    </source>
</evidence>
<dbReference type="GO" id="GO:0008483">
    <property type="term" value="F:transaminase activity"/>
    <property type="evidence" value="ECO:0007669"/>
    <property type="project" value="UniProtKB-KW"/>
</dbReference>
<keyword evidence="3" id="KW-0805">Transcription regulation</keyword>
<proteinExistence type="inferred from homology"/>
<dbReference type="Gene3D" id="1.10.10.10">
    <property type="entry name" value="Winged helix-like DNA-binding domain superfamily/Winged helix DNA-binding domain"/>
    <property type="match status" value="1"/>
</dbReference>
<dbReference type="Pfam" id="PF00392">
    <property type="entry name" value="GntR"/>
    <property type="match status" value="1"/>
</dbReference>
<keyword evidence="4" id="KW-0238">DNA-binding</keyword>
<dbReference type="AlphaFoldDB" id="A0A7G6YDP0"/>
<dbReference type="SUPFAM" id="SSF46785">
    <property type="entry name" value="Winged helix' DNA-binding domain"/>
    <property type="match status" value="1"/>
</dbReference>